<keyword evidence="1" id="KW-0812">Transmembrane</keyword>
<feature type="transmembrane region" description="Helical" evidence="1">
    <location>
        <begin position="98"/>
        <end position="119"/>
    </location>
</feature>
<dbReference type="AlphaFoldDB" id="C6B850"/>
<reference evidence="2 3" key="1">
    <citation type="journal article" date="2010" name="Stand. Genomic Sci.">
        <title>Complete genome sequence of Rhizobium leguminosarum bv. trifolii strain WSM1325, an effective microsymbiont of annual Mediterranean clovers.</title>
        <authorList>
            <person name="Reeve W."/>
            <person name="O'Hara G."/>
            <person name="Chain P."/>
            <person name="Ardley J."/>
            <person name="Brau L."/>
            <person name="Nandesena K."/>
            <person name="Tiwari R."/>
            <person name="Copeland A."/>
            <person name="Nolan M."/>
            <person name="Han C."/>
            <person name="Brettin T."/>
            <person name="Land M."/>
            <person name="Ovchinikova G."/>
            <person name="Ivanova N."/>
            <person name="Mavromatis K."/>
            <person name="Markowitz V."/>
            <person name="Kyrpides N."/>
            <person name="Melino V."/>
            <person name="Denton M."/>
            <person name="Yates R."/>
            <person name="Howieson J."/>
        </authorList>
    </citation>
    <scope>NUCLEOTIDE SEQUENCE [LARGE SCALE GENOMIC DNA]</scope>
    <source>
        <strain evidence="3">WSM1325</strain>
        <plasmid evidence="3">Plasmid pR132503</plasmid>
    </source>
</reference>
<feature type="transmembrane region" description="Helical" evidence="1">
    <location>
        <begin position="23"/>
        <end position="41"/>
    </location>
</feature>
<dbReference type="EMBL" id="CP001625">
    <property type="protein sequence ID" value="ACS60582.1"/>
    <property type="molecule type" value="Genomic_DNA"/>
</dbReference>
<dbReference type="Proteomes" id="UP000002256">
    <property type="component" value="Plasmid pR132503"/>
</dbReference>
<proteinExistence type="predicted"/>
<keyword evidence="1" id="KW-1133">Transmembrane helix</keyword>
<keyword evidence="1" id="KW-0472">Membrane</keyword>
<evidence type="ECO:0000313" key="3">
    <source>
        <dbReference type="Proteomes" id="UP000002256"/>
    </source>
</evidence>
<keyword evidence="2" id="KW-0614">Plasmid</keyword>
<feature type="transmembrane region" description="Helical" evidence="1">
    <location>
        <begin position="222"/>
        <end position="243"/>
    </location>
</feature>
<evidence type="ECO:0000256" key="1">
    <source>
        <dbReference type="SAM" id="Phobius"/>
    </source>
</evidence>
<dbReference type="OrthoDB" id="7993201at2"/>
<geneLocation type="plasmid" evidence="2 3">
    <name>pR132503</name>
</geneLocation>
<evidence type="ECO:0008006" key="4">
    <source>
        <dbReference type="Google" id="ProtNLM"/>
    </source>
</evidence>
<dbReference type="KEGG" id="rlg:Rleg_5793"/>
<feature type="transmembrane region" description="Helical" evidence="1">
    <location>
        <begin position="351"/>
        <end position="374"/>
    </location>
</feature>
<evidence type="ECO:0000313" key="2">
    <source>
        <dbReference type="EMBL" id="ACS60582.1"/>
    </source>
</evidence>
<organism evidence="2 3">
    <name type="scientific">Rhizobium leguminosarum bv. trifolii (strain WSM1325)</name>
    <dbReference type="NCBI Taxonomy" id="395491"/>
    <lineage>
        <taxon>Bacteria</taxon>
        <taxon>Pseudomonadati</taxon>
        <taxon>Pseudomonadota</taxon>
        <taxon>Alphaproteobacteria</taxon>
        <taxon>Hyphomicrobiales</taxon>
        <taxon>Rhizobiaceae</taxon>
        <taxon>Rhizobium/Agrobacterium group</taxon>
        <taxon>Rhizobium</taxon>
    </lineage>
</organism>
<feature type="transmembrane region" description="Helical" evidence="1">
    <location>
        <begin position="126"/>
        <end position="143"/>
    </location>
</feature>
<sequence length="540" mass="58914">MTQAVRSMPEQEGASPRAGRQTVWWTAIVPFALVLSALLALPSQTITSKYVNDLFVFLDGAHRIWSGQVPNVDFHTSLGALTFYIPAVGYGLSGSMGGAMPVGMAIVTLLFAAVAAAILGSRMHKALGLPLAAFLLLLVAAPANPGERIGDLTFAMFYNRLGWSSLGLLLVMYLPRLTSAGSKAVDAACASFLVLFMLYTKITYSVVELAFLVFLATDRRQIGWTALAFGMIAISVIAIELFWRGSLNYLADLRLAGENSGGLPALGALGYVFLNNFADLTVYAIAAGIFLVLAPSYRRLFFIGFCVLTGVLLIEQNFQRAGILTLGPSAAVITQSLLNGELSRLHRKARLVLSLLLAFLLVPAAISNASAVAIHARYAIAGQGEPMPLPEFSRIRLVETWSIGQYDYFVQYNRTLAEASDVLSQLGARQATVAVLDFVNPFSAGLALPPPIGDSVWYHWGRTLGPEYHPPAEEMFAHVDLILDPKWPIEIWTANGMRDIFAHYIARHYDKVRETTNWRIYRRNTGQRMALPAQQRQAAG</sequence>
<feature type="transmembrane region" description="Helical" evidence="1">
    <location>
        <begin position="187"/>
        <end position="216"/>
    </location>
</feature>
<protein>
    <recommendedName>
        <fullName evidence="4">Transmembrane protein</fullName>
    </recommendedName>
</protein>
<feature type="transmembrane region" description="Helical" evidence="1">
    <location>
        <begin position="263"/>
        <end position="291"/>
    </location>
</feature>
<feature type="transmembrane region" description="Helical" evidence="1">
    <location>
        <begin position="297"/>
        <end position="314"/>
    </location>
</feature>
<dbReference type="HOGENOM" id="CLU_515673_0_0_5"/>
<accession>C6B850</accession>
<name>C6B850_RHILS</name>
<gene>
    <name evidence="2" type="ordered locus">Rleg_5793</name>
</gene>